<dbReference type="HOGENOM" id="CLU_491918_0_0_1"/>
<dbReference type="AlphaFoldDB" id="A0A0B1P2B1"/>
<dbReference type="Proteomes" id="UP000030854">
    <property type="component" value="Unassembled WGS sequence"/>
</dbReference>
<proteinExistence type="predicted"/>
<feature type="coiled-coil region" evidence="1">
    <location>
        <begin position="147"/>
        <end position="174"/>
    </location>
</feature>
<name>A0A0B1P2B1_UNCNE</name>
<comment type="caution">
    <text evidence="3">The sequence shown here is derived from an EMBL/GenBank/DDBJ whole genome shotgun (WGS) entry which is preliminary data.</text>
</comment>
<keyword evidence="4" id="KW-1185">Reference proteome</keyword>
<organism evidence="3 4">
    <name type="scientific">Uncinula necator</name>
    <name type="common">Grape powdery mildew</name>
    <dbReference type="NCBI Taxonomy" id="52586"/>
    <lineage>
        <taxon>Eukaryota</taxon>
        <taxon>Fungi</taxon>
        <taxon>Dikarya</taxon>
        <taxon>Ascomycota</taxon>
        <taxon>Pezizomycotina</taxon>
        <taxon>Leotiomycetes</taxon>
        <taxon>Erysiphales</taxon>
        <taxon>Erysiphaceae</taxon>
        <taxon>Erysiphe</taxon>
    </lineage>
</organism>
<evidence type="ECO:0000313" key="4">
    <source>
        <dbReference type="Proteomes" id="UP000030854"/>
    </source>
</evidence>
<dbReference type="EMBL" id="JNVN01002087">
    <property type="protein sequence ID" value="KHJ32428.1"/>
    <property type="molecule type" value="Genomic_DNA"/>
</dbReference>
<sequence length="554" mass="64295">MVNTRSSTRNNNRGEDDTSQHSAVPIENVLRPNPITATIDELNKYAGSQIALILRNCLNGLEIWKLFRICFRGWTANTFDMLQSDTELEIRSALENRGLYIDPDASLFDIKNNPFKSWPEDIEKTDECKRAEAIRAEQKALMQIALDQELEHTKMQFQDKLNNLTSQLPLLKEEEPNINNPVNIENVDTPDVNLNYQYQSEKPLNLKTSNQFSDRYEDIRKLEGWRKSESRVNVSAFQPPPVDTTHEPRIQFEKFNKLQTSQLDNSTDYKQKDILNNPNFPSLNAATIASIENYVTSGNSREIMAIQKLYSQASLLKQKYSGKKDVFQYKFEMFLENCRNADVPKSGLKSAFQYMLADSALGFYFSNKKTFLRPDYDLAQICQAFRENYEGQQYRVEMHAEWESISLPLFISKNPDKPLGESFELMIDRLRLVQHALEPSLQSPDYFRTKLLMAVRRISVCNWARQKPSESLNGLLSDLRSSITMHEIDSINTQNNVLMIDRKYQGQSRNFNQSKENSRVSRRPRDNMRSSINDQENIRSGKRCWVCGKRTKSY</sequence>
<evidence type="ECO:0000256" key="2">
    <source>
        <dbReference type="SAM" id="MobiDB-lite"/>
    </source>
</evidence>
<accession>A0A0B1P2B1</accession>
<protein>
    <submittedName>
        <fullName evidence="3">Uncharacterized protein</fullName>
    </submittedName>
</protein>
<gene>
    <name evidence="3" type="ORF">EV44_g3833</name>
</gene>
<keyword evidence="1" id="KW-0175">Coiled coil</keyword>
<feature type="region of interest" description="Disordered" evidence="2">
    <location>
        <begin position="1"/>
        <end position="25"/>
    </location>
</feature>
<feature type="compositionally biased region" description="Low complexity" evidence="2">
    <location>
        <begin position="1"/>
        <end position="11"/>
    </location>
</feature>
<evidence type="ECO:0000256" key="1">
    <source>
        <dbReference type="SAM" id="Coils"/>
    </source>
</evidence>
<reference evidence="3 4" key="1">
    <citation type="journal article" date="2014" name="BMC Genomics">
        <title>Adaptive genomic structural variation in the grape powdery mildew pathogen, Erysiphe necator.</title>
        <authorList>
            <person name="Jones L."/>
            <person name="Riaz S."/>
            <person name="Morales-Cruz A."/>
            <person name="Amrine K.C."/>
            <person name="McGuire B."/>
            <person name="Gubler W.D."/>
            <person name="Walker M.A."/>
            <person name="Cantu D."/>
        </authorList>
    </citation>
    <scope>NUCLEOTIDE SEQUENCE [LARGE SCALE GENOMIC DNA]</scope>
    <source>
        <strain evidence="4">c</strain>
    </source>
</reference>
<evidence type="ECO:0000313" key="3">
    <source>
        <dbReference type="EMBL" id="KHJ32428.1"/>
    </source>
</evidence>
<feature type="region of interest" description="Disordered" evidence="2">
    <location>
        <begin position="508"/>
        <end position="535"/>
    </location>
</feature>
<feature type="compositionally biased region" description="Basic and acidic residues" evidence="2">
    <location>
        <begin position="516"/>
        <end position="528"/>
    </location>
</feature>